<evidence type="ECO:0000256" key="2">
    <source>
        <dbReference type="ARBA" id="ARBA00022898"/>
    </source>
</evidence>
<dbReference type="SUPFAM" id="SSF53383">
    <property type="entry name" value="PLP-dependent transferases"/>
    <property type="match status" value="1"/>
</dbReference>
<sequence length="92" mass="10453">MSSILGTYARRNISFKEGKGCYLFSNNGEKYLDFVQGIAVNVLGHCHEHLVNAIKQQSSKLWHVSNVFVIPEQEKLGKKLTENTFADFVCFQ</sequence>
<dbReference type="Gene3D" id="3.40.640.10">
    <property type="entry name" value="Type I PLP-dependent aspartate aminotransferase-like (Major domain)"/>
    <property type="match status" value="1"/>
</dbReference>
<evidence type="ECO:0000313" key="3">
    <source>
        <dbReference type="EMBL" id="SVD33752.1"/>
    </source>
</evidence>
<evidence type="ECO:0000256" key="1">
    <source>
        <dbReference type="ARBA" id="ARBA00001933"/>
    </source>
</evidence>
<dbReference type="GO" id="GO:0030170">
    <property type="term" value="F:pyridoxal phosphate binding"/>
    <property type="evidence" value="ECO:0007669"/>
    <property type="project" value="InterPro"/>
</dbReference>
<dbReference type="InterPro" id="IPR015421">
    <property type="entry name" value="PyrdxlP-dep_Trfase_major"/>
</dbReference>
<dbReference type="InterPro" id="IPR015422">
    <property type="entry name" value="PyrdxlP-dep_Trfase_small"/>
</dbReference>
<comment type="cofactor">
    <cofactor evidence="1">
        <name>pyridoxal 5'-phosphate</name>
        <dbReference type="ChEBI" id="CHEBI:597326"/>
    </cofactor>
</comment>
<protein>
    <recommendedName>
        <fullName evidence="4">Acetylornithine aminotransferase</fullName>
    </recommendedName>
</protein>
<dbReference type="InterPro" id="IPR015424">
    <property type="entry name" value="PyrdxlP-dep_Trfase"/>
</dbReference>
<dbReference type="GO" id="GO:0042802">
    <property type="term" value="F:identical protein binding"/>
    <property type="evidence" value="ECO:0007669"/>
    <property type="project" value="TreeGrafter"/>
</dbReference>
<dbReference type="Pfam" id="PF00202">
    <property type="entry name" value="Aminotran_3"/>
    <property type="match status" value="1"/>
</dbReference>
<name>A0A382UHZ4_9ZZZZ</name>
<feature type="non-terminal residue" evidence="3">
    <location>
        <position position="92"/>
    </location>
</feature>
<proteinExistence type="predicted"/>
<dbReference type="EMBL" id="UINC01144319">
    <property type="protein sequence ID" value="SVD33752.1"/>
    <property type="molecule type" value="Genomic_DNA"/>
</dbReference>
<reference evidence="3" key="1">
    <citation type="submission" date="2018-05" db="EMBL/GenBank/DDBJ databases">
        <authorList>
            <person name="Lanie J.A."/>
            <person name="Ng W.-L."/>
            <person name="Kazmierczak K.M."/>
            <person name="Andrzejewski T.M."/>
            <person name="Davidsen T.M."/>
            <person name="Wayne K.J."/>
            <person name="Tettelin H."/>
            <person name="Glass J.I."/>
            <person name="Rusch D."/>
            <person name="Podicherti R."/>
            <person name="Tsui H.-C.T."/>
            <person name="Winkler M.E."/>
        </authorList>
    </citation>
    <scope>NUCLEOTIDE SEQUENCE</scope>
</reference>
<dbReference type="GO" id="GO:0008483">
    <property type="term" value="F:transaminase activity"/>
    <property type="evidence" value="ECO:0007669"/>
    <property type="project" value="InterPro"/>
</dbReference>
<keyword evidence="2" id="KW-0663">Pyridoxal phosphate</keyword>
<gene>
    <name evidence="3" type="ORF">METZ01_LOCUS386606</name>
</gene>
<dbReference type="InterPro" id="IPR050103">
    <property type="entry name" value="Class-III_PLP-dep_AT"/>
</dbReference>
<dbReference type="PANTHER" id="PTHR11986">
    <property type="entry name" value="AMINOTRANSFERASE CLASS III"/>
    <property type="match status" value="1"/>
</dbReference>
<dbReference type="PANTHER" id="PTHR11986:SF113">
    <property type="entry name" value="SUCCINYLORNITHINE TRANSAMINASE"/>
    <property type="match status" value="1"/>
</dbReference>
<organism evidence="3">
    <name type="scientific">marine metagenome</name>
    <dbReference type="NCBI Taxonomy" id="408172"/>
    <lineage>
        <taxon>unclassified sequences</taxon>
        <taxon>metagenomes</taxon>
        <taxon>ecological metagenomes</taxon>
    </lineage>
</organism>
<evidence type="ECO:0008006" key="4">
    <source>
        <dbReference type="Google" id="ProtNLM"/>
    </source>
</evidence>
<accession>A0A382UHZ4</accession>
<dbReference type="AlphaFoldDB" id="A0A382UHZ4"/>
<dbReference type="Gene3D" id="3.90.1150.10">
    <property type="entry name" value="Aspartate Aminotransferase, domain 1"/>
    <property type="match status" value="1"/>
</dbReference>
<dbReference type="InterPro" id="IPR005814">
    <property type="entry name" value="Aminotrans_3"/>
</dbReference>